<feature type="transmembrane region" description="Helical" evidence="1">
    <location>
        <begin position="77"/>
        <end position="97"/>
    </location>
</feature>
<gene>
    <name evidence="2" type="ORF">LMKDKBCB_01678</name>
</gene>
<evidence type="ECO:0000256" key="1">
    <source>
        <dbReference type="SAM" id="Phobius"/>
    </source>
</evidence>
<dbReference type="RefSeq" id="WP_156063309.1">
    <property type="nucleotide sequence ID" value="NZ_CABWIH010000033.1"/>
</dbReference>
<sequence>MGIAYKELFRVNRPICGPGPGGFFIKRFKEGGYSEAELLDLISGVDFSLGEVDEDISLKKKCEIVEQAVSGVHYTSWAPSVISMIISLTVGGCLSAWAGNNSISAGVFVTPCLIALGIYAWFRLCFERNQTVLLGALNHIKTLQP</sequence>
<feature type="transmembrane region" description="Helical" evidence="1">
    <location>
        <begin position="103"/>
        <end position="122"/>
    </location>
</feature>
<proteinExistence type="predicted"/>
<keyword evidence="1" id="KW-1133">Transmembrane helix</keyword>
<reference evidence="2 3" key="1">
    <citation type="submission" date="2019-10" db="EMBL/GenBank/DDBJ databases">
        <authorList>
            <person name="Wolf R A."/>
        </authorList>
    </citation>
    <scope>NUCLEOTIDE SEQUENCE [LARGE SCALE GENOMIC DNA]</scope>
    <source>
        <strain evidence="2">Collinsella_aerofaciens_AK_138A</strain>
    </source>
</reference>
<keyword evidence="1" id="KW-0472">Membrane</keyword>
<name>A0A5K1IY91_9ACTN</name>
<dbReference type="AlphaFoldDB" id="A0A5K1IY91"/>
<accession>A0A5K1IY91</accession>
<dbReference type="EMBL" id="CABWIH010000033">
    <property type="protein sequence ID" value="VWL94205.1"/>
    <property type="molecule type" value="Genomic_DNA"/>
</dbReference>
<dbReference type="Proteomes" id="UP000330807">
    <property type="component" value="Unassembled WGS sequence"/>
</dbReference>
<protein>
    <submittedName>
        <fullName evidence="2">Uncharacterized protein</fullName>
    </submittedName>
</protein>
<evidence type="ECO:0000313" key="3">
    <source>
        <dbReference type="Proteomes" id="UP000330807"/>
    </source>
</evidence>
<keyword evidence="1" id="KW-0812">Transmembrane</keyword>
<evidence type="ECO:0000313" key="2">
    <source>
        <dbReference type="EMBL" id="VWL94205.1"/>
    </source>
</evidence>
<organism evidence="2 3">
    <name type="scientific">Collinsella aerofaciens</name>
    <dbReference type="NCBI Taxonomy" id="74426"/>
    <lineage>
        <taxon>Bacteria</taxon>
        <taxon>Bacillati</taxon>
        <taxon>Actinomycetota</taxon>
        <taxon>Coriobacteriia</taxon>
        <taxon>Coriobacteriales</taxon>
        <taxon>Coriobacteriaceae</taxon>
        <taxon>Collinsella</taxon>
    </lineage>
</organism>